<proteinExistence type="predicted"/>
<gene>
    <name evidence="2" type="ordered locus">Pogu_0173</name>
</gene>
<name>H6Q697_PYROT</name>
<dbReference type="STRING" id="698757.Pogu_0173"/>
<dbReference type="Gene3D" id="2.30.30.100">
    <property type="match status" value="1"/>
</dbReference>
<dbReference type="GO" id="GO:0003723">
    <property type="term" value="F:RNA binding"/>
    <property type="evidence" value="ECO:0007669"/>
    <property type="project" value="InterPro"/>
</dbReference>
<dbReference type="Proteomes" id="UP000009062">
    <property type="component" value="Chromosome"/>
</dbReference>
<evidence type="ECO:0000259" key="1">
    <source>
        <dbReference type="PROSITE" id="PS52002"/>
    </source>
</evidence>
<dbReference type="Gene3D" id="3.30.310.60">
    <property type="entry name" value="Like-Sm ribonucleoprotein, C-terminal domain"/>
    <property type="match status" value="1"/>
</dbReference>
<evidence type="ECO:0000313" key="2">
    <source>
        <dbReference type="EMBL" id="AFA38200.1"/>
    </source>
</evidence>
<dbReference type="EMBL" id="CP003316">
    <property type="protein sequence ID" value="AFA38200.1"/>
    <property type="molecule type" value="Genomic_DNA"/>
</dbReference>
<keyword evidence="3" id="KW-1185">Reference proteome</keyword>
<organism evidence="2 3">
    <name type="scientific">Pyrobaculum oguniense (strain DSM 13380 / JCM 10595 / TE7)</name>
    <dbReference type="NCBI Taxonomy" id="698757"/>
    <lineage>
        <taxon>Archaea</taxon>
        <taxon>Thermoproteota</taxon>
        <taxon>Thermoprotei</taxon>
        <taxon>Thermoproteales</taxon>
        <taxon>Thermoproteaceae</taxon>
        <taxon>Pyrobaculum</taxon>
    </lineage>
</organism>
<dbReference type="SMART" id="SM00651">
    <property type="entry name" value="Sm"/>
    <property type="match status" value="1"/>
</dbReference>
<protein>
    <submittedName>
        <fullName evidence="2">Small nuclear ribonucleoprotein (SnRNP)-like protein</fullName>
    </submittedName>
</protein>
<dbReference type="GO" id="GO:1990904">
    <property type="term" value="C:ribonucleoprotein complex"/>
    <property type="evidence" value="ECO:0007669"/>
    <property type="project" value="UniProtKB-KW"/>
</dbReference>
<dbReference type="Pfam" id="PF01423">
    <property type="entry name" value="LSM"/>
    <property type="match status" value="1"/>
</dbReference>
<dbReference type="Pfam" id="PF14894">
    <property type="entry name" value="Lsm_C"/>
    <property type="match status" value="1"/>
</dbReference>
<keyword evidence="2" id="KW-0687">Ribonucleoprotein</keyword>
<dbReference type="InterPro" id="IPR001163">
    <property type="entry name" value="Sm_dom_euk/arc"/>
</dbReference>
<dbReference type="eggNOG" id="arCOG00999">
    <property type="taxonomic scope" value="Archaea"/>
</dbReference>
<dbReference type="PROSITE" id="PS52002">
    <property type="entry name" value="SM"/>
    <property type="match status" value="1"/>
</dbReference>
<reference evidence="2 3" key="1">
    <citation type="journal article" date="2012" name="Stand. Genomic Sci.">
        <title>Complete genome sequence of Pyrobaculum oguniense.</title>
        <authorList>
            <person name="Bernick D.L."/>
            <person name="Karplus K."/>
            <person name="Lui L.M."/>
            <person name="Coker J.K."/>
            <person name="Murphy J.N."/>
            <person name="Chan P.P."/>
            <person name="Cozen A.E."/>
            <person name="Lowe T.M."/>
        </authorList>
    </citation>
    <scope>NUCLEOTIDE SEQUENCE [LARGE SCALE GENOMIC DNA]</scope>
    <source>
        <strain evidence="2 3">TE7</strain>
    </source>
</reference>
<dbReference type="AlphaFoldDB" id="H6Q697"/>
<dbReference type="KEGG" id="pog:Pogu_0173"/>
<dbReference type="InterPro" id="IPR028277">
    <property type="entry name" value="Lsm_C"/>
</dbReference>
<dbReference type="InterPro" id="IPR037156">
    <property type="entry name" value="Lsm_C_sf"/>
</dbReference>
<accession>H6Q697</accession>
<dbReference type="CDD" id="cd11679">
    <property type="entry name" value="archaeal_Sm_like"/>
    <property type="match status" value="1"/>
</dbReference>
<sequence>MVTTLAEASKRFVAELNNLLGREVRVVLHNGEIYRGVLHAVDNQLNIVLANATNNAGEKYQRVFIMYRYIVHIDSAEKRVDLREFAKHAEKIFPGMVKYVEETNTVLIGDKVRVSEIGVEGVGPVAERAKRLLEEWLKAQGLA</sequence>
<dbReference type="SUPFAM" id="SSF50182">
    <property type="entry name" value="Sm-like ribonucleoproteins"/>
    <property type="match status" value="1"/>
</dbReference>
<dbReference type="InterPro" id="IPR047575">
    <property type="entry name" value="Sm"/>
</dbReference>
<evidence type="ECO:0000313" key="3">
    <source>
        <dbReference type="Proteomes" id="UP000009062"/>
    </source>
</evidence>
<feature type="domain" description="Sm" evidence="1">
    <location>
        <begin position="11"/>
        <end position="79"/>
    </location>
</feature>
<dbReference type="HOGENOM" id="CLU_145829_0_0_2"/>
<dbReference type="InterPro" id="IPR010920">
    <property type="entry name" value="LSM_dom_sf"/>
</dbReference>